<evidence type="ECO:0000256" key="1">
    <source>
        <dbReference type="SAM" id="MobiDB-lite"/>
    </source>
</evidence>
<feature type="signal peptide" evidence="2">
    <location>
        <begin position="1"/>
        <end position="19"/>
    </location>
</feature>
<dbReference type="VEuPathDB" id="CryptoDB:Cvel_12521"/>
<gene>
    <name evidence="3" type="ORF">Cvel_12521</name>
</gene>
<dbReference type="AlphaFoldDB" id="A0A0G4IAQ7"/>
<name>A0A0G4IAQ7_9ALVE</name>
<feature type="chain" id="PRO_5005192347" evidence="2">
    <location>
        <begin position="20"/>
        <end position="220"/>
    </location>
</feature>
<protein>
    <submittedName>
        <fullName evidence="3">Uncharacterized protein</fullName>
    </submittedName>
</protein>
<proteinExistence type="predicted"/>
<evidence type="ECO:0000256" key="2">
    <source>
        <dbReference type="SAM" id="SignalP"/>
    </source>
</evidence>
<accession>A0A0G4IAQ7</accession>
<feature type="region of interest" description="Disordered" evidence="1">
    <location>
        <begin position="149"/>
        <end position="220"/>
    </location>
</feature>
<organism evidence="3">
    <name type="scientific">Chromera velia CCMP2878</name>
    <dbReference type="NCBI Taxonomy" id="1169474"/>
    <lineage>
        <taxon>Eukaryota</taxon>
        <taxon>Sar</taxon>
        <taxon>Alveolata</taxon>
        <taxon>Colpodellida</taxon>
        <taxon>Chromeraceae</taxon>
        <taxon>Chromera</taxon>
    </lineage>
</organism>
<dbReference type="EMBL" id="CDMZ01005757">
    <property type="protein sequence ID" value="CEM54122.1"/>
    <property type="molecule type" value="Genomic_DNA"/>
</dbReference>
<evidence type="ECO:0000313" key="3">
    <source>
        <dbReference type="EMBL" id="CEM54122.1"/>
    </source>
</evidence>
<sequence length="220" mass="22715">MCYLSFQLAVVLLAIKLFAAPPSPDAAHHSTARAGQGLVKPSDVQKLTMLLHRLNSTSAAGRLVGSAFNEAFGAMVVALGKKDAASRKVCLLAVPQMSSFVQKAAEAGLGGCGNLSNLHKTPRAVRVERTPVTSWKSVRQALNHVQAETLDRGMQGPPPQGGEGLVTEGGDAGGPDVHTFVGGSGEGGTVQKGLEGEVHEGPGMSNGLQHHGKLAGETRE</sequence>
<reference evidence="3" key="1">
    <citation type="submission" date="2014-11" db="EMBL/GenBank/DDBJ databases">
        <authorList>
            <person name="Otto D Thomas"/>
            <person name="Naeem Raeece"/>
        </authorList>
    </citation>
    <scope>NUCLEOTIDE SEQUENCE</scope>
</reference>
<keyword evidence="2" id="KW-0732">Signal</keyword>